<feature type="compositionally biased region" description="Basic and acidic residues" evidence="1">
    <location>
        <begin position="243"/>
        <end position="253"/>
    </location>
</feature>
<feature type="region of interest" description="Disordered" evidence="1">
    <location>
        <begin position="49"/>
        <end position="160"/>
    </location>
</feature>
<keyword evidence="3" id="KW-1185">Reference proteome</keyword>
<feature type="compositionally biased region" description="Basic and acidic residues" evidence="1">
    <location>
        <begin position="52"/>
        <end position="66"/>
    </location>
</feature>
<feature type="region of interest" description="Disordered" evidence="1">
    <location>
        <begin position="287"/>
        <end position="333"/>
    </location>
</feature>
<reference evidence="2" key="1">
    <citation type="submission" date="2023-03" db="EMBL/GenBank/DDBJ databases">
        <authorList>
            <person name="Steffen K."/>
            <person name="Cardenas P."/>
        </authorList>
    </citation>
    <scope>NUCLEOTIDE SEQUENCE</scope>
</reference>
<dbReference type="AlphaFoldDB" id="A0AA35TSD4"/>
<accession>A0AA35TSD4</accession>
<evidence type="ECO:0000256" key="1">
    <source>
        <dbReference type="SAM" id="MobiDB-lite"/>
    </source>
</evidence>
<dbReference type="EMBL" id="CASHTH010004072">
    <property type="protein sequence ID" value="CAI8053102.1"/>
    <property type="molecule type" value="Genomic_DNA"/>
</dbReference>
<feature type="compositionally biased region" description="Basic and acidic residues" evidence="1">
    <location>
        <begin position="80"/>
        <end position="100"/>
    </location>
</feature>
<proteinExistence type="predicted"/>
<name>A0AA35TSD4_GEOBA</name>
<organism evidence="2 3">
    <name type="scientific">Geodia barretti</name>
    <name type="common">Barrett's horny sponge</name>
    <dbReference type="NCBI Taxonomy" id="519541"/>
    <lineage>
        <taxon>Eukaryota</taxon>
        <taxon>Metazoa</taxon>
        <taxon>Porifera</taxon>
        <taxon>Demospongiae</taxon>
        <taxon>Heteroscleromorpha</taxon>
        <taxon>Tetractinellida</taxon>
        <taxon>Astrophorina</taxon>
        <taxon>Geodiidae</taxon>
        <taxon>Geodia</taxon>
    </lineage>
</organism>
<protein>
    <submittedName>
        <fullName evidence="2">Uncharacterized protein</fullName>
    </submittedName>
</protein>
<feature type="compositionally biased region" description="Basic and acidic residues" evidence="1">
    <location>
        <begin position="187"/>
        <end position="198"/>
    </location>
</feature>
<feature type="compositionally biased region" description="Basic and acidic residues" evidence="1">
    <location>
        <begin position="302"/>
        <end position="326"/>
    </location>
</feature>
<sequence>MLLVKPLNSHTVHTQQKCKIAPRAKTSLHAGNRGQGLTLRSTHAHARLNFGAKREGKTMEETKALQEENGGEEGGLGARGEAERETEGGDKEAVAEREGENQAGEDELSQPEKPPSSSAANNNSRYLENEGSTEKKMKKKKRDTQPASRRMTRAERARLEALASFGGTDLASVAVKKRDLREELQRDVKLMEQGENKQNRVKRRSRTQQNSSDGVKDVLFGERAVTRKRKLEVSSGVVGSGPREPKTTRRMTKAEKARLDALQSFGGCGFNDVLATSKRKIARNFEMKAEKEGGEEEGEVESAEKEEGREGEEKEVEGKLMEEKDNSVSTVET</sequence>
<feature type="region of interest" description="Disordered" evidence="1">
    <location>
        <begin position="187"/>
        <end position="253"/>
    </location>
</feature>
<evidence type="ECO:0000313" key="2">
    <source>
        <dbReference type="EMBL" id="CAI8053102.1"/>
    </source>
</evidence>
<comment type="caution">
    <text evidence="2">The sequence shown here is derived from an EMBL/GenBank/DDBJ whole genome shotgun (WGS) entry which is preliminary data.</text>
</comment>
<evidence type="ECO:0000313" key="3">
    <source>
        <dbReference type="Proteomes" id="UP001174909"/>
    </source>
</evidence>
<dbReference type="Proteomes" id="UP001174909">
    <property type="component" value="Unassembled WGS sequence"/>
</dbReference>
<gene>
    <name evidence="2" type="ORF">GBAR_LOCUS29043</name>
</gene>